<dbReference type="EMBL" id="VAFM01000001">
    <property type="protein sequence ID" value="TKW61285.1"/>
    <property type="molecule type" value="Genomic_DNA"/>
</dbReference>
<proteinExistence type="predicted"/>
<evidence type="ECO:0000313" key="1">
    <source>
        <dbReference type="EMBL" id="TKW61285.1"/>
    </source>
</evidence>
<organism evidence="1 2">
    <name type="scientific">Blastochloris viridis</name>
    <name type="common">Rhodopseudomonas viridis</name>
    <dbReference type="NCBI Taxonomy" id="1079"/>
    <lineage>
        <taxon>Bacteria</taxon>
        <taxon>Pseudomonadati</taxon>
        <taxon>Pseudomonadota</taxon>
        <taxon>Alphaproteobacteria</taxon>
        <taxon>Hyphomicrobiales</taxon>
        <taxon>Blastochloridaceae</taxon>
        <taxon>Blastochloris</taxon>
    </lineage>
</organism>
<gene>
    <name evidence="1" type="ORF">DI628_01250</name>
</gene>
<comment type="caution">
    <text evidence="1">The sequence shown here is derived from an EMBL/GenBank/DDBJ whole genome shotgun (WGS) entry which is preliminary data.</text>
</comment>
<evidence type="ECO:0000313" key="2">
    <source>
        <dbReference type="Proteomes" id="UP000320948"/>
    </source>
</evidence>
<protein>
    <submittedName>
        <fullName evidence="1">Uncharacterized protein</fullName>
    </submittedName>
</protein>
<sequence length="238" mass="25461">MTQFAEVKNLRPVKACLRNSLVGKTATVQASIDNAGKTNAGSEVGSGNFLSGSQTASFVVPTLKNELGMNVQDLMNMSGEFEYRRYLPQSEIAKREAAFAKVKSNFLIDVAPLSLDFTESADISGMIKGLGLYSNFYAATVSGGARVKTNDGSHMVEGAGGMKMKVFSRKDGGMIGRVWGNTLVTGEGGVGMQQPLQLWSGEFVANVSLLDALVNMHSVPKVCSDMFDKVIGREELTI</sequence>
<dbReference type="Proteomes" id="UP000320948">
    <property type="component" value="Unassembled WGS sequence"/>
</dbReference>
<name>A0A6N4RB89_BLAVI</name>
<accession>A0A6N4RB89</accession>
<reference evidence="1 2" key="1">
    <citation type="journal article" date="2017" name="Nat. Commun.">
        <title>In situ click chemistry generation of cyclooxygenase-2 inhibitors.</title>
        <authorList>
            <person name="Bhardwaj A."/>
            <person name="Kaur J."/>
            <person name="Wuest M."/>
            <person name="Wuest F."/>
        </authorList>
    </citation>
    <scope>NUCLEOTIDE SEQUENCE [LARGE SCALE GENOMIC DNA]</scope>
    <source>
        <strain evidence="1">S2_018_000_R2_106</strain>
    </source>
</reference>
<dbReference type="AlphaFoldDB" id="A0A6N4RB89"/>